<dbReference type="EMBL" id="AJTF01000121">
    <property type="protein sequence ID" value="EIJ23976.1"/>
    <property type="molecule type" value="Genomic_DNA"/>
</dbReference>
<dbReference type="RefSeq" id="WP_007056015.1">
    <property type="nucleotide sequence ID" value="NZ_AJTF01000121.1"/>
</dbReference>
<evidence type="ECO:0000313" key="2">
    <source>
        <dbReference type="Proteomes" id="UP000006410"/>
    </source>
</evidence>
<gene>
    <name evidence="1" type="ORF">HMPREF1313_1409</name>
</gene>
<reference evidence="1 2" key="1">
    <citation type="journal article" date="2013" name="Genome Announc.">
        <title>Draft Genome Sequences of Two Pairs of Human Intestinal Bifidobacterium longum subsp. longum Strains, 44B and 1-6B and 35B and 2-2B, Consecutively Isolated from Two Children after a 5-Year Time Period.</title>
        <authorList>
            <person name="Shkoporov A.N."/>
            <person name="Efimov B.A."/>
            <person name="Khokhlova E.V."/>
            <person name="Chaplin A.V."/>
            <person name="Kafarskaya L.I."/>
            <person name="Durkin A.S."/>
            <person name="McCorrison J."/>
            <person name="Torralba M."/>
            <person name="Gillis M."/>
            <person name="Sutton G."/>
            <person name="Weibel D.B."/>
            <person name="Nelson K.E."/>
            <person name="Smeianov V.V."/>
        </authorList>
    </citation>
    <scope>NUCLEOTIDE SEQUENCE [LARGE SCALE GENOMIC DNA]</scope>
    <source>
        <strain evidence="1 2">1-6B</strain>
    </source>
</reference>
<dbReference type="Proteomes" id="UP000006410">
    <property type="component" value="Unassembled WGS sequence"/>
</dbReference>
<accession>A0AA87IEK7</accession>
<evidence type="ECO:0000313" key="1">
    <source>
        <dbReference type="EMBL" id="EIJ23976.1"/>
    </source>
</evidence>
<proteinExistence type="predicted"/>
<comment type="caution">
    <text evidence="1">The sequence shown here is derived from an EMBL/GenBank/DDBJ whole genome shotgun (WGS) entry which is preliminary data.</text>
</comment>
<protein>
    <submittedName>
        <fullName evidence="1">Uncharacterized protein</fullName>
    </submittedName>
</protein>
<organism evidence="1 2">
    <name type="scientific">Bifidobacterium longum subsp. longum 1-6B</name>
    <dbReference type="NCBI Taxonomy" id="1161744"/>
    <lineage>
        <taxon>Bacteria</taxon>
        <taxon>Bacillati</taxon>
        <taxon>Actinomycetota</taxon>
        <taxon>Actinomycetes</taxon>
        <taxon>Bifidobacteriales</taxon>
        <taxon>Bifidobacteriaceae</taxon>
        <taxon>Bifidobacterium</taxon>
    </lineage>
</organism>
<name>A0AA87IEK7_BIFLL</name>
<sequence length="160" mass="18685">MERDYMHLGDITKRDIANEIRDIKTSHQYPEEGWKINGDPTTLQYLAELWAEQENEEQPEDRGTFPFWLETHVDDGRVEEPENRIYEVTVLVATRQYVQFSAPEGMDSEEAKAWFDEHRDDEGAIVFERSEEVADEELYVNDRNDEHCGLSLSGSASERL</sequence>
<dbReference type="AlphaFoldDB" id="A0AA87IEK7"/>